<dbReference type="FunFam" id="1.10.150.120:FF:000003">
    <property type="entry name" value="Carbon monoxide dehydrogenase, small subunit"/>
    <property type="match status" value="1"/>
</dbReference>
<dbReference type="Gene3D" id="3.10.20.30">
    <property type="match status" value="1"/>
</dbReference>
<dbReference type="Pfam" id="PF00111">
    <property type="entry name" value="Fer2"/>
    <property type="match status" value="1"/>
</dbReference>
<evidence type="ECO:0000256" key="1">
    <source>
        <dbReference type="ARBA" id="ARBA00022714"/>
    </source>
</evidence>
<evidence type="ECO:0000256" key="6">
    <source>
        <dbReference type="ARBA" id="ARBA00060707"/>
    </source>
</evidence>
<keyword evidence="4" id="KW-0408">Iron</keyword>
<dbReference type="SUPFAM" id="SSF47741">
    <property type="entry name" value="CO dehydrogenase ISP C-domain like"/>
    <property type="match status" value="1"/>
</dbReference>
<sequence length="165" mass="17399">MGQTVPLQVIVNGESHESEVQARLLLVHYLRDELKLTGTHVGCDTSNCGACTCLVDGESVKSCTVLAVQCDGAQITTIEGMAGDDGALHPLQEGFWAHHGLQCGYCTPGMIMAAADLLARRTADGPISEEEVRKGLEGNLCRCTGYQNIVKAVQAAAEAQRGVTA</sequence>
<keyword evidence="3 8" id="KW-0560">Oxidoreductase</keyword>
<dbReference type="Gene3D" id="1.10.150.120">
    <property type="entry name" value="[2Fe-2S]-binding domain"/>
    <property type="match status" value="1"/>
</dbReference>
<keyword evidence="2" id="KW-0479">Metal-binding</keyword>
<accession>A0A6J4SCS5</accession>
<dbReference type="GO" id="GO:0008805">
    <property type="term" value="F:carbon-monoxide oxygenase activity"/>
    <property type="evidence" value="ECO:0007669"/>
    <property type="project" value="UniProtKB-EC"/>
</dbReference>
<name>A0A6J4SCS5_9ACTN</name>
<feature type="domain" description="2Fe-2S ferredoxin-type" evidence="7">
    <location>
        <begin position="5"/>
        <end position="81"/>
    </location>
</feature>
<dbReference type="GO" id="GO:0046872">
    <property type="term" value="F:metal ion binding"/>
    <property type="evidence" value="ECO:0007669"/>
    <property type="project" value="UniProtKB-KW"/>
</dbReference>
<dbReference type="GO" id="GO:0051537">
    <property type="term" value="F:2 iron, 2 sulfur cluster binding"/>
    <property type="evidence" value="ECO:0007669"/>
    <property type="project" value="UniProtKB-KW"/>
</dbReference>
<dbReference type="InterPro" id="IPR051452">
    <property type="entry name" value="Diverse_Oxidoreductases"/>
</dbReference>
<dbReference type="PANTHER" id="PTHR44379">
    <property type="entry name" value="OXIDOREDUCTASE WITH IRON-SULFUR SUBUNIT"/>
    <property type="match status" value="1"/>
</dbReference>
<dbReference type="InterPro" id="IPR012675">
    <property type="entry name" value="Beta-grasp_dom_sf"/>
</dbReference>
<organism evidence="8">
    <name type="scientific">uncultured Solirubrobacteraceae bacterium</name>
    <dbReference type="NCBI Taxonomy" id="1162706"/>
    <lineage>
        <taxon>Bacteria</taxon>
        <taxon>Bacillati</taxon>
        <taxon>Actinomycetota</taxon>
        <taxon>Thermoleophilia</taxon>
        <taxon>Solirubrobacterales</taxon>
        <taxon>Solirubrobacteraceae</taxon>
        <taxon>environmental samples</taxon>
    </lineage>
</organism>
<keyword evidence="1" id="KW-0001">2Fe-2S</keyword>
<dbReference type="InterPro" id="IPR002888">
    <property type="entry name" value="2Fe-2S-bd"/>
</dbReference>
<dbReference type="FunFam" id="3.10.20.30:FF:000020">
    <property type="entry name" value="Xanthine dehydrogenase iron-sulfur subunit"/>
    <property type="match status" value="1"/>
</dbReference>
<reference evidence="8" key="1">
    <citation type="submission" date="2020-02" db="EMBL/GenBank/DDBJ databases">
        <authorList>
            <person name="Meier V. D."/>
        </authorList>
    </citation>
    <scope>NUCLEOTIDE SEQUENCE</scope>
    <source>
        <strain evidence="8">AVDCRST_MAG67</strain>
    </source>
</reference>
<evidence type="ECO:0000259" key="7">
    <source>
        <dbReference type="PROSITE" id="PS51085"/>
    </source>
</evidence>
<evidence type="ECO:0000256" key="3">
    <source>
        <dbReference type="ARBA" id="ARBA00023002"/>
    </source>
</evidence>
<dbReference type="Pfam" id="PF01799">
    <property type="entry name" value="Fer2_2"/>
    <property type="match status" value="1"/>
</dbReference>
<dbReference type="SUPFAM" id="SSF54292">
    <property type="entry name" value="2Fe-2S ferredoxin-like"/>
    <property type="match status" value="1"/>
</dbReference>
<dbReference type="EMBL" id="CADCVQ010000070">
    <property type="protein sequence ID" value="CAA9495528.1"/>
    <property type="molecule type" value="Genomic_DNA"/>
</dbReference>
<dbReference type="InterPro" id="IPR036010">
    <property type="entry name" value="2Fe-2S_ferredoxin-like_sf"/>
</dbReference>
<dbReference type="PANTHER" id="PTHR44379:SF5">
    <property type="entry name" value="OXIDOREDUCTASE WITH IRON-SULFUR SUBUNIT"/>
    <property type="match status" value="1"/>
</dbReference>
<evidence type="ECO:0000256" key="5">
    <source>
        <dbReference type="ARBA" id="ARBA00023014"/>
    </source>
</evidence>
<evidence type="ECO:0000256" key="4">
    <source>
        <dbReference type="ARBA" id="ARBA00023004"/>
    </source>
</evidence>
<gene>
    <name evidence="8" type="ORF">AVDCRST_MAG67-1655</name>
</gene>
<keyword evidence="5" id="KW-0411">Iron-sulfur</keyword>
<protein>
    <submittedName>
        <fullName evidence="8">Aerobic carbon monoxide dehydrogenase (Quinone), small chain</fullName>
        <ecNumber evidence="8">1.2.5.3</ecNumber>
    </submittedName>
</protein>
<dbReference type="PROSITE" id="PS51085">
    <property type="entry name" value="2FE2S_FER_2"/>
    <property type="match status" value="1"/>
</dbReference>
<proteinExistence type="predicted"/>
<evidence type="ECO:0000256" key="2">
    <source>
        <dbReference type="ARBA" id="ARBA00022723"/>
    </source>
</evidence>
<dbReference type="EC" id="1.2.5.3" evidence="8"/>
<evidence type="ECO:0000313" key="8">
    <source>
        <dbReference type="EMBL" id="CAA9495528.1"/>
    </source>
</evidence>
<comment type="pathway">
    <text evidence="6">Alkaloid degradation; nicotine degradation.</text>
</comment>
<dbReference type="InterPro" id="IPR001041">
    <property type="entry name" value="2Fe-2S_ferredoxin-type"/>
</dbReference>
<dbReference type="AlphaFoldDB" id="A0A6J4SCS5"/>
<dbReference type="InterPro" id="IPR036884">
    <property type="entry name" value="2Fe-2S-bd_dom_sf"/>
</dbReference>